<evidence type="ECO:0000313" key="6">
    <source>
        <dbReference type="Proteomes" id="UP000048984"/>
    </source>
</evidence>
<keyword evidence="2" id="KW-0964">Secreted</keyword>
<feature type="region of interest" description="Disordered" evidence="4">
    <location>
        <begin position="56"/>
        <end position="80"/>
    </location>
</feature>
<reference evidence="5 6" key="1">
    <citation type="submission" date="2015-09" db="EMBL/GenBank/DDBJ databases">
        <authorList>
            <person name="Jackson K.R."/>
            <person name="Lunt B.L."/>
            <person name="Fisher J.N.B."/>
            <person name="Gardner A.V."/>
            <person name="Bailey M.E."/>
            <person name="Deus L.M."/>
            <person name="Earl A.S."/>
            <person name="Gibby P.D."/>
            <person name="Hartmann K.A."/>
            <person name="Liu J.E."/>
            <person name="Manci A.M."/>
            <person name="Nielsen D.A."/>
            <person name="Solomon M.B."/>
            <person name="Breakwell D.P."/>
            <person name="Burnett S.H."/>
            <person name="Grose J.H."/>
        </authorList>
    </citation>
    <scope>NUCLEOTIDE SEQUENCE [LARGE SCALE GENOMIC DNA]</scope>
    <source>
        <strain evidence="5 6">16</strain>
    </source>
</reference>
<dbReference type="InterPro" id="IPR019791">
    <property type="entry name" value="Haem_peroxidase_animal"/>
</dbReference>
<dbReference type="InterPro" id="IPR010255">
    <property type="entry name" value="Haem_peroxidase_sf"/>
</dbReference>
<dbReference type="CDD" id="cd09819">
    <property type="entry name" value="An_peroxidase_bacterial_1"/>
    <property type="match status" value="1"/>
</dbReference>
<evidence type="ECO:0000256" key="2">
    <source>
        <dbReference type="ARBA" id="ARBA00022525"/>
    </source>
</evidence>
<evidence type="ECO:0008006" key="7">
    <source>
        <dbReference type="Google" id="ProtNLM"/>
    </source>
</evidence>
<dbReference type="RefSeq" id="WP_054361010.1">
    <property type="nucleotide sequence ID" value="NZ_LJYW01000001.1"/>
</dbReference>
<keyword evidence="3" id="KW-0325">Glycoprotein</keyword>
<dbReference type="PROSITE" id="PS50292">
    <property type="entry name" value="PEROXIDASE_3"/>
    <property type="match status" value="1"/>
</dbReference>
<dbReference type="PANTHER" id="PTHR11475:SF4">
    <property type="entry name" value="CHORION PEROXIDASE"/>
    <property type="match status" value="1"/>
</dbReference>
<dbReference type="STRING" id="665126.ABB55_23640"/>
<dbReference type="GO" id="GO:0020037">
    <property type="term" value="F:heme binding"/>
    <property type="evidence" value="ECO:0007669"/>
    <property type="project" value="InterPro"/>
</dbReference>
<evidence type="ECO:0000256" key="1">
    <source>
        <dbReference type="ARBA" id="ARBA00004613"/>
    </source>
</evidence>
<dbReference type="GO" id="GO:0004601">
    <property type="term" value="F:peroxidase activity"/>
    <property type="evidence" value="ECO:0007669"/>
    <property type="project" value="InterPro"/>
</dbReference>
<reference evidence="5 6" key="2">
    <citation type="submission" date="2015-10" db="EMBL/GenBank/DDBJ databases">
        <title>Draft Genome Sequence of Prosthecomicrobium hirschii ATCC 27832.</title>
        <authorList>
            <person name="Daniel J."/>
            <person name="Givan S.A."/>
            <person name="Brun Y.V."/>
            <person name="Brown P.J."/>
        </authorList>
    </citation>
    <scope>NUCLEOTIDE SEQUENCE [LARGE SCALE GENOMIC DNA]</scope>
    <source>
        <strain evidence="5 6">16</strain>
    </source>
</reference>
<protein>
    <recommendedName>
        <fullName evidence="7">Heme peroxidase</fullName>
    </recommendedName>
</protein>
<dbReference type="GO" id="GO:0006979">
    <property type="term" value="P:response to oxidative stress"/>
    <property type="evidence" value="ECO:0007669"/>
    <property type="project" value="InterPro"/>
</dbReference>
<dbReference type="Proteomes" id="UP000048984">
    <property type="component" value="Unassembled WGS sequence"/>
</dbReference>
<proteinExistence type="predicted"/>
<evidence type="ECO:0000313" key="5">
    <source>
        <dbReference type="EMBL" id="KPL54844.1"/>
    </source>
</evidence>
<comment type="subcellular location">
    <subcellularLocation>
        <location evidence="1">Secreted</location>
    </subcellularLocation>
</comment>
<dbReference type="AlphaFoldDB" id="A0A0P6WEH7"/>
<dbReference type="Gene3D" id="1.10.640.10">
    <property type="entry name" value="Haem peroxidase domain superfamily, animal type"/>
    <property type="match status" value="1"/>
</dbReference>
<evidence type="ECO:0000256" key="3">
    <source>
        <dbReference type="ARBA" id="ARBA00023180"/>
    </source>
</evidence>
<comment type="caution">
    <text evidence="5">The sequence shown here is derived from an EMBL/GenBank/DDBJ whole genome shotgun (WGS) entry which is preliminary data.</text>
</comment>
<dbReference type="EMBL" id="LJYW01000001">
    <property type="protein sequence ID" value="KPL54844.1"/>
    <property type="molecule type" value="Genomic_DNA"/>
</dbReference>
<keyword evidence="6" id="KW-1185">Reference proteome</keyword>
<sequence>MAHGVTFRNVETAKDKGLKSIEEILDPGRFGIMFPSLPEFHPDRDRLEQVALGMIDPAIGPGADGQPHEDPEGDNPDIPSGFTYLGQFIDHDITLDLTSLSEQIEDPRQTVNFRTPGLDLDSVYGRGPGGSPHLYDRLSGFTKLLVGTAEASPFPNGGIPAIDGGDLPRGPQGTALIGDHRNDENLLVAQTHVAFLHFHNAMVDRLAGTVPDGELFDAARKEVVWHYQWMVLNDFVARLAGPELINRILDDGRKLYRFPRHPFMPTEFAGAVYRLGHSMVRQIYSHNRVFTAEAGRPATFDLLFHFSALSGHIVGQLGNKIPSVDPGNFASLPSNWVIDWKRFYQFDTPNPDGIPINQSRRLDCRLVHELAVLRGFPGGREQNLAFRNLARGSKLGLPTGQNVALLVRMHYPEVQPLTTAEIISGHAGAAIHDAGLAEETPLWFYILKEAEIRENGQRLGPIGARILAEVFIGLLQGGTLEKEGNMSFLSDPGWRPSIGPDANTFRMVDLLTFADVVDQIDKVVPKT</sequence>
<gene>
    <name evidence="5" type="ORF">ABB55_23640</name>
</gene>
<dbReference type="Pfam" id="PF03098">
    <property type="entry name" value="An_peroxidase"/>
    <property type="match status" value="1"/>
</dbReference>
<accession>A0A0P6WEH7</accession>
<dbReference type="PANTHER" id="PTHR11475">
    <property type="entry name" value="OXIDASE/PEROXIDASE"/>
    <property type="match status" value="1"/>
</dbReference>
<name>A0A0P6WEH7_9HYPH</name>
<dbReference type="InterPro" id="IPR037120">
    <property type="entry name" value="Haem_peroxidase_sf_animal"/>
</dbReference>
<dbReference type="SUPFAM" id="SSF48113">
    <property type="entry name" value="Heme-dependent peroxidases"/>
    <property type="match status" value="1"/>
</dbReference>
<dbReference type="GO" id="GO:0005576">
    <property type="term" value="C:extracellular region"/>
    <property type="evidence" value="ECO:0007669"/>
    <property type="project" value="UniProtKB-SubCell"/>
</dbReference>
<organism evidence="5 6">
    <name type="scientific">Prosthecodimorpha hirschii</name>
    <dbReference type="NCBI Taxonomy" id="665126"/>
    <lineage>
        <taxon>Bacteria</taxon>
        <taxon>Pseudomonadati</taxon>
        <taxon>Pseudomonadota</taxon>
        <taxon>Alphaproteobacteria</taxon>
        <taxon>Hyphomicrobiales</taxon>
        <taxon>Ancalomicrobiaceae</taxon>
        <taxon>Prosthecodimorpha</taxon>
    </lineage>
</organism>
<evidence type="ECO:0000256" key="4">
    <source>
        <dbReference type="SAM" id="MobiDB-lite"/>
    </source>
</evidence>